<keyword evidence="4 7" id="KW-0067">ATP-binding</keyword>
<comment type="similarity">
    <text evidence="1">Belongs to the ABC transporter superfamily.</text>
</comment>
<dbReference type="SMART" id="SM00382">
    <property type="entry name" value="AAA"/>
    <property type="match status" value="1"/>
</dbReference>
<dbReference type="RefSeq" id="WP_381827851.1">
    <property type="nucleotide sequence ID" value="NZ_JBHTCF010000002.1"/>
</dbReference>
<dbReference type="Gene3D" id="3.40.50.300">
    <property type="entry name" value="P-loop containing nucleotide triphosphate hydrolases"/>
    <property type="match status" value="1"/>
</dbReference>
<dbReference type="PROSITE" id="PS00211">
    <property type="entry name" value="ABC_TRANSPORTER_1"/>
    <property type="match status" value="1"/>
</dbReference>
<dbReference type="GO" id="GO:0005524">
    <property type="term" value="F:ATP binding"/>
    <property type="evidence" value="ECO:0007669"/>
    <property type="project" value="UniProtKB-KW"/>
</dbReference>
<feature type="domain" description="ABC transporter" evidence="6">
    <location>
        <begin position="15"/>
        <end position="256"/>
    </location>
</feature>
<evidence type="ECO:0000313" key="8">
    <source>
        <dbReference type="Proteomes" id="UP001596523"/>
    </source>
</evidence>
<evidence type="ECO:0000313" key="7">
    <source>
        <dbReference type="EMBL" id="MFC7304051.1"/>
    </source>
</evidence>
<accession>A0ABW2JF95</accession>
<evidence type="ECO:0000256" key="4">
    <source>
        <dbReference type="ARBA" id="ARBA00022840"/>
    </source>
</evidence>
<dbReference type="InterPro" id="IPR017871">
    <property type="entry name" value="ABC_transporter-like_CS"/>
</dbReference>
<dbReference type="PROSITE" id="PS50893">
    <property type="entry name" value="ABC_TRANSPORTER_2"/>
    <property type="match status" value="1"/>
</dbReference>
<evidence type="ECO:0000256" key="1">
    <source>
        <dbReference type="ARBA" id="ARBA00005417"/>
    </source>
</evidence>
<dbReference type="Pfam" id="PF08352">
    <property type="entry name" value="oligo_HPY"/>
    <property type="match status" value="1"/>
</dbReference>
<dbReference type="InterPro" id="IPR003439">
    <property type="entry name" value="ABC_transporter-like_ATP-bd"/>
</dbReference>
<dbReference type="Proteomes" id="UP001596523">
    <property type="component" value="Unassembled WGS sequence"/>
</dbReference>
<dbReference type="EMBL" id="JBHTCF010000002">
    <property type="protein sequence ID" value="MFC7304051.1"/>
    <property type="molecule type" value="Genomic_DNA"/>
</dbReference>
<reference evidence="8" key="1">
    <citation type="journal article" date="2019" name="Int. J. Syst. Evol. Microbiol.">
        <title>The Global Catalogue of Microorganisms (GCM) 10K type strain sequencing project: providing services to taxonomists for standard genome sequencing and annotation.</title>
        <authorList>
            <consortium name="The Broad Institute Genomics Platform"/>
            <consortium name="The Broad Institute Genome Sequencing Center for Infectious Disease"/>
            <person name="Wu L."/>
            <person name="Ma J."/>
        </authorList>
    </citation>
    <scope>NUCLEOTIDE SEQUENCE [LARGE SCALE GENOMIC DNA]</scope>
    <source>
        <strain evidence="8">SYNS20</strain>
    </source>
</reference>
<dbReference type="PANTHER" id="PTHR43776:SF7">
    <property type="entry name" value="D,D-DIPEPTIDE TRANSPORT ATP-BINDING PROTEIN DDPF-RELATED"/>
    <property type="match status" value="1"/>
</dbReference>
<evidence type="ECO:0000259" key="6">
    <source>
        <dbReference type="PROSITE" id="PS50893"/>
    </source>
</evidence>
<sequence length="280" mass="30246">MSDPSTTATPSQPALSVSELRKAFGDFVAVDDVSLTLAPGGSLAVVGESGSGKTTTARMIAGLERPTAGTVLLDGRERTGGRNRTAERRRSAREIQMVFQDPYASLDRHQRVRDSLAEVVGLHTGLRGEALAGRVAELLDQVGLDERQAAALPRALSGGQRQRVAIARALAVRPRILVLDEAVAALDVSVQAQILTLLREIREQTRVAYLFITHDLGIVQHVCDDIVVMRHGRIVERGATTAVLSEPRDPYTRTLLDSVPRPGWKPRRRSSTPSALAETA</sequence>
<keyword evidence="2" id="KW-0813">Transport</keyword>
<evidence type="ECO:0000256" key="5">
    <source>
        <dbReference type="SAM" id="MobiDB-lite"/>
    </source>
</evidence>
<dbReference type="InterPro" id="IPR050319">
    <property type="entry name" value="ABC_transp_ATP-bind"/>
</dbReference>
<evidence type="ECO:0000256" key="3">
    <source>
        <dbReference type="ARBA" id="ARBA00022741"/>
    </source>
</evidence>
<evidence type="ECO:0000256" key="2">
    <source>
        <dbReference type="ARBA" id="ARBA00022448"/>
    </source>
</evidence>
<proteinExistence type="inferred from homology"/>
<dbReference type="SUPFAM" id="SSF52540">
    <property type="entry name" value="P-loop containing nucleoside triphosphate hydrolases"/>
    <property type="match status" value="1"/>
</dbReference>
<dbReference type="CDD" id="cd03257">
    <property type="entry name" value="ABC_NikE_OppD_transporters"/>
    <property type="match status" value="1"/>
</dbReference>
<dbReference type="InterPro" id="IPR003593">
    <property type="entry name" value="AAA+_ATPase"/>
</dbReference>
<dbReference type="Pfam" id="PF00005">
    <property type="entry name" value="ABC_tran"/>
    <property type="match status" value="1"/>
</dbReference>
<keyword evidence="3" id="KW-0547">Nucleotide-binding</keyword>
<dbReference type="InterPro" id="IPR013563">
    <property type="entry name" value="Oligopep_ABC_C"/>
</dbReference>
<organism evidence="7 8">
    <name type="scientific">Streptomyces monticola</name>
    <dbReference type="NCBI Taxonomy" id="2666263"/>
    <lineage>
        <taxon>Bacteria</taxon>
        <taxon>Bacillati</taxon>
        <taxon>Actinomycetota</taxon>
        <taxon>Actinomycetes</taxon>
        <taxon>Kitasatosporales</taxon>
        <taxon>Streptomycetaceae</taxon>
        <taxon>Streptomyces</taxon>
    </lineage>
</organism>
<dbReference type="PANTHER" id="PTHR43776">
    <property type="entry name" value="TRANSPORT ATP-BINDING PROTEIN"/>
    <property type="match status" value="1"/>
</dbReference>
<dbReference type="InterPro" id="IPR027417">
    <property type="entry name" value="P-loop_NTPase"/>
</dbReference>
<keyword evidence="8" id="KW-1185">Reference proteome</keyword>
<protein>
    <submittedName>
        <fullName evidence="7">ABC transporter ATP-binding protein</fullName>
    </submittedName>
</protein>
<gene>
    <name evidence="7" type="ORF">ACFQVC_07465</name>
</gene>
<name>A0ABW2JF95_9ACTN</name>
<feature type="region of interest" description="Disordered" evidence="5">
    <location>
        <begin position="253"/>
        <end position="280"/>
    </location>
</feature>
<comment type="caution">
    <text evidence="7">The sequence shown here is derived from an EMBL/GenBank/DDBJ whole genome shotgun (WGS) entry which is preliminary data.</text>
</comment>